<dbReference type="OrthoDB" id="351054at2157"/>
<gene>
    <name evidence="8" type="ordered locus">Arcpr_0677</name>
</gene>
<keyword evidence="4 6" id="KW-1133">Transmembrane helix</keyword>
<evidence type="ECO:0000256" key="2">
    <source>
        <dbReference type="ARBA" id="ARBA00022475"/>
    </source>
</evidence>
<feature type="domain" description="Cytochrome b561 bacterial/Ni-hydrogenase" evidence="7">
    <location>
        <begin position="4"/>
        <end position="187"/>
    </location>
</feature>
<feature type="transmembrane region" description="Helical" evidence="6">
    <location>
        <begin position="51"/>
        <end position="73"/>
    </location>
</feature>
<dbReference type="STRING" id="572546.Arcpr_0677"/>
<feature type="transmembrane region" description="Helical" evidence="6">
    <location>
        <begin position="236"/>
        <end position="254"/>
    </location>
</feature>
<evidence type="ECO:0000313" key="8">
    <source>
        <dbReference type="EMBL" id="ADB57741.1"/>
    </source>
</evidence>
<name>D2RHG6_ARCPA</name>
<dbReference type="Pfam" id="PF01292">
    <property type="entry name" value="Ni_hydr_CYTB"/>
    <property type="match status" value="1"/>
</dbReference>
<dbReference type="InterPro" id="IPR011577">
    <property type="entry name" value="Cyt_b561_bac/Ni-Hgenase"/>
</dbReference>
<evidence type="ECO:0000256" key="3">
    <source>
        <dbReference type="ARBA" id="ARBA00022692"/>
    </source>
</evidence>
<dbReference type="Proteomes" id="UP000001901">
    <property type="component" value="Chromosome"/>
</dbReference>
<evidence type="ECO:0000259" key="7">
    <source>
        <dbReference type="Pfam" id="PF01292"/>
    </source>
</evidence>
<evidence type="ECO:0000313" key="9">
    <source>
        <dbReference type="Proteomes" id="UP000001901"/>
    </source>
</evidence>
<dbReference type="EMBL" id="CP001857">
    <property type="protein sequence ID" value="ADB57741.1"/>
    <property type="molecule type" value="Genomic_DNA"/>
</dbReference>
<dbReference type="GeneID" id="8739337"/>
<reference evidence="8 9" key="1">
    <citation type="journal article" date="2010" name="Stand. Genomic Sci.">
        <title>Complete genome sequence of Archaeoglobus profundus type strain (AV18).</title>
        <authorList>
            <person name="von Jan M."/>
            <person name="Lapidus A."/>
            <person name="Del Rio T.G."/>
            <person name="Copeland A."/>
            <person name="Tice H."/>
            <person name="Cheng J.F."/>
            <person name="Lucas S."/>
            <person name="Chen F."/>
            <person name="Nolan M."/>
            <person name="Goodwin L."/>
            <person name="Han C."/>
            <person name="Pitluck S."/>
            <person name="Liolios K."/>
            <person name="Ivanova N."/>
            <person name="Mavromatis K."/>
            <person name="Ovchinnikova G."/>
            <person name="Chertkov O."/>
            <person name="Pati A."/>
            <person name="Chen A."/>
            <person name="Palaniappan K."/>
            <person name="Land M."/>
            <person name="Hauser L."/>
            <person name="Chang Y.J."/>
            <person name="Jeffries C.D."/>
            <person name="Saunders E."/>
            <person name="Brettin T."/>
            <person name="Detter J.C."/>
            <person name="Chain P."/>
            <person name="Eichinger K."/>
            <person name="Huber H."/>
            <person name="Spring S."/>
            <person name="Rohde M."/>
            <person name="Goker M."/>
            <person name="Wirth R."/>
            <person name="Woyke T."/>
            <person name="Bristow J."/>
            <person name="Eisen J.A."/>
            <person name="Markowitz V."/>
            <person name="Hugenholtz P."/>
            <person name="Kyrpides N.C."/>
            <person name="Klenk H.P."/>
        </authorList>
    </citation>
    <scope>NUCLEOTIDE SEQUENCE [LARGE SCALE GENOMIC DNA]</scope>
    <source>
        <strain evidence="9">DSM 5631 / JCM 9629 / NBRC 100127 / Av18</strain>
    </source>
</reference>
<dbReference type="PANTHER" id="PTHR30485">
    <property type="entry name" value="NI/FE-HYDROGENASE 1 B-TYPE CYTOCHROME SUBUNIT"/>
    <property type="match status" value="1"/>
</dbReference>
<evidence type="ECO:0000256" key="5">
    <source>
        <dbReference type="ARBA" id="ARBA00023136"/>
    </source>
</evidence>
<feature type="transmembrane region" description="Helical" evidence="6">
    <location>
        <begin position="12"/>
        <end position="31"/>
    </location>
</feature>
<dbReference type="GO" id="GO:0022904">
    <property type="term" value="P:respiratory electron transport chain"/>
    <property type="evidence" value="ECO:0007669"/>
    <property type="project" value="InterPro"/>
</dbReference>
<dbReference type="PaxDb" id="572546-Arcpr_0677"/>
<sequence length="302" mass="34025">MLKRFSWHQRIAHFVGSISGMMLLVTGLPIMFSKHLGWVFTLFGGSEVTMFLHRVFAIILVFSFAYFGTYFILERIVRGRGDSNIKNFGLSAEFISEVVAGAVRDILWTLGLRKERPKFGKYDWIMVGDIYLLPLLAFIEILTGTIMWFPRSFEFITFNPGMFFVIRTIHAGVAFFLLLFVLAHAGILHLTPGNFPINMSIFTGKISRKKAEVEHEKWVPLAEEVGGEVERKESKLCYIFGAITIINLVALAYVPFVMESEWLAGLRVSSDGIVAFGLSLGVITLIVYIIASVVAFFRGLKS</sequence>
<dbReference type="KEGG" id="apo:Arcpr_0677"/>
<feature type="transmembrane region" description="Helical" evidence="6">
    <location>
        <begin position="169"/>
        <end position="190"/>
    </location>
</feature>
<evidence type="ECO:0000256" key="4">
    <source>
        <dbReference type="ARBA" id="ARBA00022989"/>
    </source>
</evidence>
<dbReference type="InterPro" id="IPR016174">
    <property type="entry name" value="Di-haem_cyt_TM"/>
</dbReference>
<evidence type="ECO:0000256" key="6">
    <source>
        <dbReference type="SAM" id="Phobius"/>
    </source>
</evidence>
<comment type="subcellular location">
    <subcellularLocation>
        <location evidence="1">Cell membrane</location>
        <topology evidence="1">Multi-pass membrane protein</topology>
    </subcellularLocation>
</comment>
<dbReference type="eggNOG" id="arCOG05636">
    <property type="taxonomic scope" value="Archaea"/>
</dbReference>
<dbReference type="GO" id="GO:0009055">
    <property type="term" value="F:electron transfer activity"/>
    <property type="evidence" value="ECO:0007669"/>
    <property type="project" value="InterPro"/>
</dbReference>
<dbReference type="AlphaFoldDB" id="D2RHG6"/>
<dbReference type="SUPFAM" id="SSF81342">
    <property type="entry name" value="Transmembrane di-heme cytochromes"/>
    <property type="match status" value="1"/>
</dbReference>
<organism evidence="8 9">
    <name type="scientific">Archaeoglobus profundus (strain DSM 5631 / JCM 9629 / NBRC 100127 / Av18)</name>
    <dbReference type="NCBI Taxonomy" id="572546"/>
    <lineage>
        <taxon>Archaea</taxon>
        <taxon>Methanobacteriati</taxon>
        <taxon>Methanobacteriota</taxon>
        <taxon>Archaeoglobi</taxon>
        <taxon>Archaeoglobales</taxon>
        <taxon>Archaeoglobaceae</taxon>
        <taxon>Archaeoglobus</taxon>
    </lineage>
</organism>
<dbReference type="GO" id="GO:0005886">
    <property type="term" value="C:plasma membrane"/>
    <property type="evidence" value="ECO:0007669"/>
    <property type="project" value="UniProtKB-SubCell"/>
</dbReference>
<dbReference type="HOGENOM" id="CLU_920099_0_0_2"/>
<keyword evidence="3 6" id="KW-0812">Transmembrane</keyword>
<keyword evidence="5 6" id="KW-0472">Membrane</keyword>
<dbReference type="PANTHER" id="PTHR30485:SF0">
    <property type="entry name" value="NI_FE-HYDROGENASE 1 B-TYPE CYTOCHROME SUBUNIT-RELATED"/>
    <property type="match status" value="1"/>
</dbReference>
<dbReference type="GO" id="GO:0020037">
    <property type="term" value="F:heme binding"/>
    <property type="evidence" value="ECO:0007669"/>
    <property type="project" value="TreeGrafter"/>
</dbReference>
<feature type="transmembrane region" description="Helical" evidence="6">
    <location>
        <begin position="124"/>
        <end position="149"/>
    </location>
</feature>
<keyword evidence="9" id="KW-1185">Reference proteome</keyword>
<dbReference type="RefSeq" id="WP_012940077.1">
    <property type="nucleotide sequence ID" value="NC_013741.1"/>
</dbReference>
<accession>D2RHG6</accession>
<dbReference type="InterPro" id="IPR051542">
    <property type="entry name" value="Hydrogenase_cytochrome"/>
</dbReference>
<feature type="transmembrane region" description="Helical" evidence="6">
    <location>
        <begin position="274"/>
        <end position="297"/>
    </location>
</feature>
<dbReference type="Gene3D" id="1.20.950.20">
    <property type="entry name" value="Transmembrane di-heme cytochromes, Chain C"/>
    <property type="match status" value="1"/>
</dbReference>
<evidence type="ECO:0000256" key="1">
    <source>
        <dbReference type="ARBA" id="ARBA00004651"/>
    </source>
</evidence>
<protein>
    <recommendedName>
        <fullName evidence="7">Cytochrome b561 bacterial/Ni-hydrogenase domain-containing protein</fullName>
    </recommendedName>
</protein>
<keyword evidence="2" id="KW-1003">Cell membrane</keyword>
<proteinExistence type="predicted"/>